<evidence type="ECO:0000256" key="16">
    <source>
        <dbReference type="ARBA" id="ARBA00083575"/>
    </source>
</evidence>
<name>A0A2R5G742_9STRA</name>
<comment type="catalytic activity">
    <reaction evidence="13">
        <text>(3Z)-octenoyl-CoA = (2E)-octenoyl-CoA</text>
        <dbReference type="Rhea" id="RHEA:46044"/>
        <dbReference type="ChEBI" id="CHEBI:62242"/>
        <dbReference type="ChEBI" id="CHEBI:85640"/>
    </reaction>
    <physiologicalReaction direction="left-to-right" evidence="13">
        <dbReference type="Rhea" id="RHEA:46045"/>
    </physiologicalReaction>
</comment>
<keyword evidence="9 17" id="KW-0413">Isomerase</keyword>
<dbReference type="AlphaFoldDB" id="A0A2R5G742"/>
<dbReference type="CDD" id="cd06558">
    <property type="entry name" value="crotonase-like"/>
    <property type="match status" value="1"/>
</dbReference>
<dbReference type="InterPro" id="IPR001753">
    <property type="entry name" value="Enoyl-CoA_hydra/iso"/>
</dbReference>
<organism evidence="17 18">
    <name type="scientific">Hondaea fermentalgiana</name>
    <dbReference type="NCBI Taxonomy" id="2315210"/>
    <lineage>
        <taxon>Eukaryota</taxon>
        <taxon>Sar</taxon>
        <taxon>Stramenopiles</taxon>
        <taxon>Bigyra</taxon>
        <taxon>Labyrinthulomycetes</taxon>
        <taxon>Thraustochytrida</taxon>
        <taxon>Thraustochytriidae</taxon>
        <taxon>Hondaea</taxon>
    </lineage>
</organism>
<evidence type="ECO:0000256" key="11">
    <source>
        <dbReference type="ARBA" id="ARBA00051293"/>
    </source>
</evidence>
<evidence type="ECO:0000256" key="10">
    <source>
        <dbReference type="ARBA" id="ARBA00050938"/>
    </source>
</evidence>
<evidence type="ECO:0000313" key="18">
    <source>
        <dbReference type="Proteomes" id="UP000241890"/>
    </source>
</evidence>
<reference evidence="17 18" key="1">
    <citation type="submission" date="2017-12" db="EMBL/GenBank/DDBJ databases">
        <title>Sequencing, de novo assembly and annotation of complete genome of a new Thraustochytrid species, strain FCC1311.</title>
        <authorList>
            <person name="Sedici K."/>
            <person name="Godart F."/>
            <person name="Aiese Cigliano R."/>
            <person name="Sanseverino W."/>
            <person name="Barakat M."/>
            <person name="Ortet P."/>
            <person name="Marechal E."/>
            <person name="Cagnac O."/>
            <person name="Amato A."/>
        </authorList>
    </citation>
    <scope>NUCLEOTIDE SEQUENCE [LARGE SCALE GENOMIC DNA]</scope>
</reference>
<keyword evidence="6" id="KW-0007">Acetylation</keyword>
<evidence type="ECO:0000256" key="15">
    <source>
        <dbReference type="ARBA" id="ARBA00068317"/>
    </source>
</evidence>
<comment type="function">
    <text evidence="14">Key enzyme of fatty acid beta-oxidation. Able to isomerize both 3-cis (3Z) and 3-trans (3E) double bonds into the 2-trans (2E) form in a range of enoyl-CoA species, with a preference for (3Z)-enoyl-CoAs over (3E)-enoyl-CoAs. The catalytic efficiency of this enzyme is not affected by the fatty acyl chain length.</text>
</comment>
<dbReference type="GO" id="GO:0006635">
    <property type="term" value="P:fatty acid beta-oxidation"/>
    <property type="evidence" value="ECO:0007669"/>
    <property type="project" value="TreeGrafter"/>
</dbReference>
<evidence type="ECO:0000256" key="12">
    <source>
        <dbReference type="ARBA" id="ARBA00052376"/>
    </source>
</evidence>
<dbReference type="Gene3D" id="3.90.226.10">
    <property type="entry name" value="2-enoyl-CoA Hydratase, Chain A, domain 1"/>
    <property type="match status" value="1"/>
</dbReference>
<evidence type="ECO:0000256" key="6">
    <source>
        <dbReference type="ARBA" id="ARBA00022990"/>
    </source>
</evidence>
<evidence type="ECO:0000313" key="17">
    <source>
        <dbReference type="EMBL" id="GBG24273.1"/>
    </source>
</evidence>
<keyword evidence="8" id="KW-0496">Mitochondrion</keyword>
<comment type="caution">
    <text evidence="17">The sequence shown here is derived from an EMBL/GenBank/DDBJ whole genome shotgun (WGS) entry which is preliminary data.</text>
</comment>
<dbReference type="SUPFAM" id="SSF52096">
    <property type="entry name" value="ClpP/crotonase"/>
    <property type="match status" value="1"/>
</dbReference>
<sequence>MTSSKRGLTTALSGDGELVSVTREALGGSEIAVVRMQRAPVNSLNLALIEELTGVIRELDRDPSLQGMVLASNQRAFSAGLDLTEVYKASESHFRKFWGSFEELWYTLYMSRLATAAAVETNSPAAGSVLALSCDYRVVADDPKLRMGLNETQVGMVCPRWLQQLCARTVGERTSELLLQRGYMMSAEEALKFGFVDEMVPRDEVMGRALHFLEPMVKLPPNARATTKKQQREAIAAMCGPHSGTELWDVINTEECQTTIENIMTALRNKKKK</sequence>
<accession>A0A2R5G742</accession>
<evidence type="ECO:0000256" key="13">
    <source>
        <dbReference type="ARBA" id="ARBA00052542"/>
    </source>
</evidence>
<evidence type="ECO:0000256" key="5">
    <source>
        <dbReference type="ARBA" id="ARBA00022946"/>
    </source>
</evidence>
<dbReference type="Pfam" id="PF00378">
    <property type="entry name" value="ECH_1"/>
    <property type="match status" value="1"/>
</dbReference>
<evidence type="ECO:0000256" key="8">
    <source>
        <dbReference type="ARBA" id="ARBA00023128"/>
    </source>
</evidence>
<evidence type="ECO:0000256" key="14">
    <source>
        <dbReference type="ARBA" id="ARBA00056147"/>
    </source>
</evidence>
<keyword evidence="7" id="KW-0443">Lipid metabolism</keyword>
<dbReference type="PANTHER" id="PTHR11941:SF45">
    <property type="entry name" value="ENOYL-COA DELTA ISOMERASE 1, MITOCHONDRIAL"/>
    <property type="match status" value="1"/>
</dbReference>
<dbReference type="EMBL" id="BEYU01000005">
    <property type="protein sequence ID" value="GBG24273.1"/>
    <property type="molecule type" value="Genomic_DNA"/>
</dbReference>
<keyword evidence="4" id="KW-0276">Fatty acid metabolism</keyword>
<comment type="catalytic activity">
    <reaction evidence="10">
        <text>(3Z)-decenoyl-CoA = (2E)-decenoyl-CoA</text>
        <dbReference type="Rhea" id="RHEA:77195"/>
        <dbReference type="ChEBI" id="CHEBI:61406"/>
        <dbReference type="ChEBI" id="CHEBI:195601"/>
    </reaction>
    <physiologicalReaction direction="left-to-right" evidence="10">
        <dbReference type="Rhea" id="RHEA:77196"/>
    </physiologicalReaction>
</comment>
<dbReference type="InParanoid" id="A0A2R5G742"/>
<evidence type="ECO:0000256" key="2">
    <source>
        <dbReference type="ARBA" id="ARBA00005005"/>
    </source>
</evidence>
<gene>
    <name evidence="17" type="ORF">FCC1311_101411</name>
</gene>
<dbReference type="FunFam" id="3.90.226.10:FF:000034">
    <property type="entry name" value="Enoyl-CoA delta isomerase 1"/>
    <property type="match status" value="1"/>
</dbReference>
<evidence type="ECO:0000256" key="7">
    <source>
        <dbReference type="ARBA" id="ARBA00023098"/>
    </source>
</evidence>
<comment type="catalytic activity">
    <reaction evidence="12">
        <text>(3Z)-dodecenoyl-CoA = (2E)-dodecenoyl-CoA</text>
        <dbReference type="Rhea" id="RHEA:23716"/>
        <dbReference type="ChEBI" id="CHEBI:57330"/>
        <dbReference type="ChEBI" id="CHEBI:58543"/>
        <dbReference type="EC" id="5.3.3.8"/>
    </reaction>
    <physiologicalReaction direction="left-to-right" evidence="12">
        <dbReference type="Rhea" id="RHEA:23717"/>
    </physiologicalReaction>
</comment>
<dbReference type="GO" id="GO:0005759">
    <property type="term" value="C:mitochondrial matrix"/>
    <property type="evidence" value="ECO:0007669"/>
    <property type="project" value="UniProtKB-SubCell"/>
</dbReference>
<dbReference type="OrthoDB" id="1696280at2759"/>
<comment type="catalytic activity">
    <reaction evidence="11">
        <text>(2E)-tetradecenoyl-CoA = (3Z)-tetradecenoyl-CoA</text>
        <dbReference type="Rhea" id="RHEA:29847"/>
        <dbReference type="ChEBI" id="CHEBI:61405"/>
        <dbReference type="ChEBI" id="CHEBI:61968"/>
    </reaction>
    <physiologicalReaction direction="right-to-left" evidence="11">
        <dbReference type="Rhea" id="RHEA:29849"/>
    </physiologicalReaction>
</comment>
<dbReference type="PANTHER" id="PTHR11941">
    <property type="entry name" value="ENOYL-COA HYDRATASE-RELATED"/>
    <property type="match status" value="1"/>
</dbReference>
<protein>
    <recommendedName>
        <fullName evidence="15">Enoyl-CoA delta isomerase 1, mitochondrial</fullName>
    </recommendedName>
    <alternativeName>
        <fullName evidence="16">3,2-trans-enoyl-CoA isomerase</fullName>
    </alternativeName>
</protein>
<dbReference type="InterPro" id="IPR029045">
    <property type="entry name" value="ClpP/crotonase-like_dom_sf"/>
</dbReference>
<dbReference type="GO" id="GO:0004165">
    <property type="term" value="F:delta(3)-delta(2)-enoyl-CoA isomerase activity"/>
    <property type="evidence" value="ECO:0007669"/>
    <property type="project" value="UniProtKB-EC"/>
</dbReference>
<evidence type="ECO:0000256" key="3">
    <source>
        <dbReference type="ARBA" id="ARBA00011233"/>
    </source>
</evidence>
<comment type="subunit">
    <text evidence="3">Homotrimer.</text>
</comment>
<evidence type="ECO:0000256" key="4">
    <source>
        <dbReference type="ARBA" id="ARBA00022832"/>
    </source>
</evidence>
<comment type="subcellular location">
    <subcellularLocation>
        <location evidence="1">Mitochondrion matrix</location>
    </subcellularLocation>
</comment>
<proteinExistence type="predicted"/>
<keyword evidence="5" id="KW-0809">Transit peptide</keyword>
<evidence type="ECO:0000256" key="9">
    <source>
        <dbReference type="ARBA" id="ARBA00023235"/>
    </source>
</evidence>
<evidence type="ECO:0000256" key="1">
    <source>
        <dbReference type="ARBA" id="ARBA00004305"/>
    </source>
</evidence>
<dbReference type="Proteomes" id="UP000241890">
    <property type="component" value="Unassembled WGS sequence"/>
</dbReference>
<keyword evidence="18" id="KW-1185">Reference proteome</keyword>
<comment type="pathway">
    <text evidence="2">Lipid metabolism; fatty acid beta-oxidation.</text>
</comment>